<dbReference type="RefSeq" id="WP_150582201.1">
    <property type="nucleotide sequence ID" value="NZ_CABVGX010000042.1"/>
</dbReference>
<accession>A0A5E6VR24</accession>
<dbReference type="AlphaFoldDB" id="A0A5E6VR24"/>
<name>A0A5E6VR24_PSEFL</name>
<dbReference type="Pfam" id="PF06527">
    <property type="entry name" value="TniQ"/>
    <property type="match status" value="1"/>
</dbReference>
<protein>
    <recommendedName>
        <fullName evidence="1">TniQ domain-containing protein</fullName>
    </recommendedName>
</protein>
<dbReference type="Proteomes" id="UP000325607">
    <property type="component" value="Unassembled WGS sequence"/>
</dbReference>
<evidence type="ECO:0000259" key="1">
    <source>
        <dbReference type="Pfam" id="PF06527"/>
    </source>
</evidence>
<dbReference type="InterPro" id="IPR009492">
    <property type="entry name" value="TniQ"/>
</dbReference>
<proteinExistence type="predicted"/>
<organism evidence="2 3">
    <name type="scientific">Pseudomonas fluorescens</name>
    <dbReference type="NCBI Taxonomy" id="294"/>
    <lineage>
        <taxon>Bacteria</taxon>
        <taxon>Pseudomonadati</taxon>
        <taxon>Pseudomonadota</taxon>
        <taxon>Gammaproteobacteria</taxon>
        <taxon>Pseudomonadales</taxon>
        <taxon>Pseudomonadaceae</taxon>
        <taxon>Pseudomonas</taxon>
    </lineage>
</organism>
<feature type="domain" description="TniQ" evidence="1">
    <location>
        <begin position="11"/>
        <end position="121"/>
    </location>
</feature>
<dbReference type="EMBL" id="CABVGX010000042">
    <property type="protein sequence ID" value="VVN20167.1"/>
    <property type="molecule type" value="Genomic_DNA"/>
</dbReference>
<sequence>MLAFIPETDFADESLNGYFLRLAEENFLGSVTTLLRPTGVRFKAQYAQRELQVIADYHGLEVQRLQRLASFPTLHGSLVTGAFMRKAAIAVCPECLGQEGYIQQAWHHELFTACPTHQVLLIDQCPECDAPAELNRGAVSRCRCGYALSEACGRPADAANLFISSVLLAEPSRPCVLSGLSDEPGVPADIDRFLIFLANLALSTPQRKNAAISFQRALEINQACFALAEDLPNRFHAFVQNKVQAANQLKSSRFVHNLGPWYKELNATFASAAYSSVRATVCSVMLEQADAPINRKMKYIAAELLGLKKTFTASEAARLLSSSPDRIVSLVKTGQLAGEIMQGSAVEFCVVDRLAVEAQQLAAKGFVTGKELLSLLNISRRVRERLLASGVLNRVTDSDKPLFAKGDYRVEDIQRLVDTLAEGCRHVASASSVGLDDISGKRFSGQQMHELYRLIFGGQIKPVVRDAGIQGLAAFRFDHDELLGHLRLEPSLPELTITDLTKITRWKHETIKAWIDRGLLPARTELDEGKRRVLISVANLVTFLSRYVVAADAAERLGSKSIWLTKPLKSRGVLAQGAHATREGSQRGVLFSADALINVASGRTSDWARQPAPVCAEPRAPLVEELSLHGLSLLKTQP</sequence>
<dbReference type="OrthoDB" id="6296434at2"/>
<gene>
    <name evidence="2" type="ORF">PS645_04259</name>
</gene>
<evidence type="ECO:0000313" key="3">
    <source>
        <dbReference type="Proteomes" id="UP000325607"/>
    </source>
</evidence>
<reference evidence="2 3" key="1">
    <citation type="submission" date="2019-09" db="EMBL/GenBank/DDBJ databases">
        <authorList>
            <person name="Chandra G."/>
            <person name="Truman W A."/>
        </authorList>
    </citation>
    <scope>NUCLEOTIDE SEQUENCE [LARGE SCALE GENOMIC DNA]</scope>
    <source>
        <strain evidence="2">PS645</strain>
    </source>
</reference>
<evidence type="ECO:0000313" key="2">
    <source>
        <dbReference type="EMBL" id="VVN20167.1"/>
    </source>
</evidence>